<sequence>MSTRELHGHRGAVRSVSFSPDGALLASGSEDQEVRIWDMGTRGANEAVQVLKGHQSAVLWVAFSPAPGRYLASASKDKTVRVWDTKPGEASGDVPAVTEEANQVRQPMPVNFVALSPNGKTIASGPNKTKRSLPNGQIFCLSFSPDSSTLVSTAADNSILLWNAVAGKLQRVLTGHRDWVRSAVFSPDGTKIASASDDWTVRLWDVSPEEKSGNEDEEKNNPTFTDHLD</sequence>
<dbReference type="PANTHER" id="PTHR22847">
    <property type="entry name" value="WD40 REPEAT PROTEIN"/>
    <property type="match status" value="1"/>
</dbReference>
<keyword evidence="1 7" id="KW-0853">WD repeat</keyword>
<evidence type="ECO:0000256" key="2">
    <source>
        <dbReference type="ARBA" id="ARBA00022737"/>
    </source>
</evidence>
<dbReference type="PROSITE" id="PS50082">
    <property type="entry name" value="WD_REPEATS_2"/>
    <property type="match status" value="4"/>
</dbReference>
<keyword evidence="3" id="KW-0175">Coiled coil</keyword>
<dbReference type="SMART" id="SM00320">
    <property type="entry name" value="WD40"/>
    <property type="match status" value="4"/>
</dbReference>
<evidence type="ECO:0000256" key="8">
    <source>
        <dbReference type="SAM" id="MobiDB-lite"/>
    </source>
</evidence>
<reference evidence="9" key="1">
    <citation type="submission" date="2023-02" db="EMBL/GenBank/DDBJ databases">
        <authorList>
            <person name="Palmer J.M."/>
        </authorList>
    </citation>
    <scope>NUCLEOTIDE SEQUENCE</scope>
    <source>
        <strain evidence="9">FW57</strain>
    </source>
</reference>
<evidence type="ECO:0000313" key="10">
    <source>
        <dbReference type="Proteomes" id="UP001197093"/>
    </source>
</evidence>
<protein>
    <recommendedName>
        <fullName evidence="5">Mitochondrial division protein 1</fullName>
    </recommendedName>
</protein>
<keyword evidence="10" id="KW-1185">Reference proteome</keyword>
<gene>
    <name evidence="9" type="ORF">NEMBOFW57_008987</name>
</gene>
<dbReference type="PROSITE" id="PS00678">
    <property type="entry name" value="WD_REPEATS_1"/>
    <property type="match status" value="2"/>
</dbReference>
<organism evidence="9 10">
    <name type="scientific">Staphylotrichum longicolle</name>
    <dbReference type="NCBI Taxonomy" id="669026"/>
    <lineage>
        <taxon>Eukaryota</taxon>
        <taxon>Fungi</taxon>
        <taxon>Dikarya</taxon>
        <taxon>Ascomycota</taxon>
        <taxon>Pezizomycotina</taxon>
        <taxon>Sordariomycetes</taxon>
        <taxon>Sordariomycetidae</taxon>
        <taxon>Sordariales</taxon>
        <taxon>Chaetomiaceae</taxon>
        <taxon>Staphylotrichum</taxon>
    </lineage>
</organism>
<dbReference type="AlphaFoldDB" id="A0AAD4ES69"/>
<feature type="repeat" description="WD" evidence="7">
    <location>
        <begin position="6"/>
        <end position="39"/>
    </location>
</feature>
<dbReference type="InterPro" id="IPR019775">
    <property type="entry name" value="WD40_repeat_CS"/>
</dbReference>
<comment type="caution">
    <text evidence="9">The sequence shown here is derived from an EMBL/GenBank/DDBJ whole genome shotgun (WGS) entry which is preliminary data.</text>
</comment>
<keyword evidence="2" id="KW-0677">Repeat</keyword>
<dbReference type="Pfam" id="PF00400">
    <property type="entry name" value="WD40"/>
    <property type="match status" value="4"/>
</dbReference>
<dbReference type="EMBL" id="JAHCVI010000004">
    <property type="protein sequence ID" value="KAG7286676.1"/>
    <property type="molecule type" value="Genomic_DNA"/>
</dbReference>
<dbReference type="PANTHER" id="PTHR22847:SF637">
    <property type="entry name" value="WD REPEAT DOMAIN 5B"/>
    <property type="match status" value="1"/>
</dbReference>
<evidence type="ECO:0000313" key="9">
    <source>
        <dbReference type="EMBL" id="KAG7286676.1"/>
    </source>
</evidence>
<feature type="repeat" description="WD" evidence="7">
    <location>
        <begin position="51"/>
        <end position="93"/>
    </location>
</feature>
<dbReference type="InterPro" id="IPR036322">
    <property type="entry name" value="WD40_repeat_dom_sf"/>
</dbReference>
<evidence type="ECO:0000256" key="4">
    <source>
        <dbReference type="ARBA" id="ARBA00038415"/>
    </source>
</evidence>
<name>A0AAD4ES69_9PEZI</name>
<dbReference type="PRINTS" id="PR00320">
    <property type="entry name" value="GPROTEINBRPT"/>
</dbReference>
<dbReference type="Proteomes" id="UP001197093">
    <property type="component" value="Unassembled WGS sequence"/>
</dbReference>
<accession>A0AAD4ES69</accession>
<comment type="function">
    <text evidence="6">Involved in mitochondrial fission. Acts as an adapter protein required to form mitochondrial fission complexes. Formation of these complexes is required to promote constriction and fission of the mitochondrial compartment at a late step in mitochondrial division.</text>
</comment>
<comment type="similarity">
    <text evidence="4">Belongs to the WD repeat MDV1/CAF4 family.</text>
</comment>
<dbReference type="InterPro" id="IPR001680">
    <property type="entry name" value="WD40_rpt"/>
</dbReference>
<feature type="repeat" description="WD" evidence="7">
    <location>
        <begin position="138"/>
        <end position="172"/>
    </location>
</feature>
<dbReference type="InterPro" id="IPR020472">
    <property type="entry name" value="WD40_PAC1"/>
</dbReference>
<evidence type="ECO:0000256" key="6">
    <source>
        <dbReference type="ARBA" id="ARBA00043913"/>
    </source>
</evidence>
<evidence type="ECO:0000256" key="1">
    <source>
        <dbReference type="ARBA" id="ARBA00022574"/>
    </source>
</evidence>
<evidence type="ECO:0000256" key="5">
    <source>
        <dbReference type="ARBA" id="ARBA00039789"/>
    </source>
</evidence>
<evidence type="ECO:0000256" key="7">
    <source>
        <dbReference type="PROSITE-ProRule" id="PRU00221"/>
    </source>
</evidence>
<dbReference type="SUPFAM" id="SSF50978">
    <property type="entry name" value="WD40 repeat-like"/>
    <property type="match status" value="1"/>
</dbReference>
<dbReference type="Gene3D" id="2.130.10.10">
    <property type="entry name" value="YVTN repeat-like/Quinoprotein amine dehydrogenase"/>
    <property type="match status" value="2"/>
</dbReference>
<feature type="region of interest" description="Disordered" evidence="8">
    <location>
        <begin position="206"/>
        <end position="229"/>
    </location>
</feature>
<dbReference type="PROSITE" id="PS50294">
    <property type="entry name" value="WD_REPEATS_REGION"/>
    <property type="match status" value="4"/>
</dbReference>
<evidence type="ECO:0000256" key="3">
    <source>
        <dbReference type="ARBA" id="ARBA00023054"/>
    </source>
</evidence>
<dbReference type="CDD" id="cd00200">
    <property type="entry name" value="WD40"/>
    <property type="match status" value="1"/>
</dbReference>
<feature type="repeat" description="WD" evidence="7">
    <location>
        <begin position="173"/>
        <end position="214"/>
    </location>
</feature>
<proteinExistence type="inferred from homology"/>
<dbReference type="GO" id="GO:1990234">
    <property type="term" value="C:transferase complex"/>
    <property type="evidence" value="ECO:0007669"/>
    <property type="project" value="UniProtKB-ARBA"/>
</dbReference>
<dbReference type="InterPro" id="IPR015943">
    <property type="entry name" value="WD40/YVTN_repeat-like_dom_sf"/>
</dbReference>